<evidence type="ECO:0000256" key="4">
    <source>
        <dbReference type="ARBA" id="ARBA00022777"/>
    </source>
</evidence>
<feature type="domain" description="Carbohydrate kinase FGGY N-terminal" evidence="8">
    <location>
        <begin position="6"/>
        <end position="249"/>
    </location>
</feature>
<evidence type="ECO:0000313" key="11">
    <source>
        <dbReference type="Proteomes" id="UP000679220"/>
    </source>
</evidence>
<accession>A0A941F337</accession>
<dbReference type="GO" id="GO:0008737">
    <property type="term" value="F:L-fuculokinase activity"/>
    <property type="evidence" value="ECO:0007669"/>
    <property type="project" value="UniProtKB-EC"/>
</dbReference>
<dbReference type="EC" id="2.7.1.51" evidence="10"/>
<keyword evidence="3" id="KW-0547">Nucleotide-binding</keyword>
<keyword evidence="6" id="KW-0294">Fucose metabolism</keyword>
<dbReference type="Pfam" id="PF00370">
    <property type="entry name" value="FGGY_N"/>
    <property type="match status" value="1"/>
</dbReference>
<comment type="similarity">
    <text evidence="1">Belongs to the FGGY kinase family.</text>
</comment>
<dbReference type="InterPro" id="IPR018483">
    <property type="entry name" value="Carb_kinase_FGGY_CS"/>
</dbReference>
<dbReference type="GO" id="GO:0006004">
    <property type="term" value="P:fucose metabolic process"/>
    <property type="evidence" value="ECO:0007669"/>
    <property type="project" value="UniProtKB-KW"/>
</dbReference>
<feature type="domain" description="Carbohydrate kinase FGGY C-terminal" evidence="9">
    <location>
        <begin position="259"/>
        <end position="442"/>
    </location>
</feature>
<dbReference type="NCBIfam" id="TIGR02628">
    <property type="entry name" value="fuculo_kin_coli"/>
    <property type="match status" value="1"/>
</dbReference>
<evidence type="ECO:0000313" key="10">
    <source>
        <dbReference type="EMBL" id="MBR8535911.1"/>
    </source>
</evidence>
<evidence type="ECO:0000256" key="1">
    <source>
        <dbReference type="ARBA" id="ARBA00009156"/>
    </source>
</evidence>
<dbReference type="EMBL" id="JAGTAR010000013">
    <property type="protein sequence ID" value="MBR8535911.1"/>
    <property type="molecule type" value="Genomic_DNA"/>
</dbReference>
<evidence type="ECO:0000259" key="9">
    <source>
        <dbReference type="Pfam" id="PF02782"/>
    </source>
</evidence>
<evidence type="ECO:0000256" key="2">
    <source>
        <dbReference type="ARBA" id="ARBA00022679"/>
    </source>
</evidence>
<dbReference type="AlphaFoldDB" id="A0A941F337"/>
<dbReference type="InterPro" id="IPR018485">
    <property type="entry name" value="FGGY_C"/>
</dbReference>
<dbReference type="InterPro" id="IPR043129">
    <property type="entry name" value="ATPase_NBD"/>
</dbReference>
<organism evidence="10 11">
    <name type="scientific">Carboxylicivirga sediminis</name>
    <dbReference type="NCBI Taxonomy" id="2006564"/>
    <lineage>
        <taxon>Bacteria</taxon>
        <taxon>Pseudomonadati</taxon>
        <taxon>Bacteroidota</taxon>
        <taxon>Bacteroidia</taxon>
        <taxon>Marinilabiliales</taxon>
        <taxon>Marinilabiliaceae</taxon>
        <taxon>Carboxylicivirga</taxon>
    </lineage>
</organism>
<dbReference type="PIRSF" id="PIRSF000538">
    <property type="entry name" value="GlpK"/>
    <property type="match status" value="1"/>
</dbReference>
<proteinExistence type="inferred from homology"/>
<dbReference type="InterPro" id="IPR050406">
    <property type="entry name" value="FGGY_Carb_Kinase"/>
</dbReference>
<dbReference type="InterPro" id="IPR000577">
    <property type="entry name" value="Carb_kinase_FGGY"/>
</dbReference>
<evidence type="ECO:0000259" key="8">
    <source>
        <dbReference type="Pfam" id="PF00370"/>
    </source>
</evidence>
<dbReference type="PROSITE" id="PS00933">
    <property type="entry name" value="FGGY_KINASES_1"/>
    <property type="match status" value="1"/>
</dbReference>
<dbReference type="CDD" id="cd07773">
    <property type="entry name" value="ASKHA_NBD_FGGY_FK"/>
    <property type="match status" value="1"/>
</dbReference>
<comment type="caution">
    <text evidence="10">The sequence shown here is derived from an EMBL/GenBank/DDBJ whole genome shotgun (WGS) entry which is preliminary data.</text>
</comment>
<dbReference type="Pfam" id="PF02782">
    <property type="entry name" value="FGGY_C"/>
    <property type="match status" value="1"/>
</dbReference>
<sequence>MQKDIAIVFDCGATNVRVIAIDTRGHIIASHAMANETDEDPNYLGGRIWDLDKLWGKLCKAAKIVSTQIDLSRVAGVTVTTFGVDGAFVDENGSLLYPVISWQCQRTAPIMDNIGKYVPLEKLYEKSGVYPYAFNTINKMIWLKEHRPEVIDKAHQFLFIPSLLIHKLSGVMVNDTTMMGTSMMSDLVKRDFSEEILNAIGIDRGLFGELAEPGEQAGSISQSAAALTGLPEGTPVFVAGHDTQFAIFGSGAQLNQPVLSSGTWEILMTRSKGHRTTIKELEKNLTTELDATKGVFNIGQNWLGSGVLEWFSKNYYSELTGDELYETMISEAEQELPGANGIMVDSAFYDDGTSTNGGTITGLTINTKRSQIYRAFLESMAFRLREALEALEAAGGFKAERIICVGGGSKNRLWNQLRADVCNTPIQFIEQKETTVLGASMFVFTGAGVYKSVDAARKQIDYNESVIYPSNNAPIYEALYGKYLAYKKNR</sequence>
<dbReference type="RefSeq" id="WP_212190390.1">
    <property type="nucleotide sequence ID" value="NZ_JAGTAR010000013.1"/>
</dbReference>
<evidence type="ECO:0000256" key="5">
    <source>
        <dbReference type="ARBA" id="ARBA00022840"/>
    </source>
</evidence>
<dbReference type="GO" id="GO:0005524">
    <property type="term" value="F:ATP binding"/>
    <property type="evidence" value="ECO:0007669"/>
    <property type="project" value="UniProtKB-KW"/>
</dbReference>
<gene>
    <name evidence="10" type="primary">fucK</name>
    <name evidence="10" type="ORF">KDU71_10115</name>
</gene>
<evidence type="ECO:0000256" key="6">
    <source>
        <dbReference type="ARBA" id="ARBA00023253"/>
    </source>
</evidence>
<dbReference type="PANTHER" id="PTHR43095">
    <property type="entry name" value="SUGAR KINASE"/>
    <property type="match status" value="1"/>
</dbReference>
<keyword evidence="7" id="KW-0119">Carbohydrate metabolism</keyword>
<keyword evidence="2 10" id="KW-0808">Transferase</keyword>
<dbReference type="PANTHER" id="PTHR43095:SF5">
    <property type="entry name" value="XYLULOSE KINASE"/>
    <property type="match status" value="1"/>
</dbReference>
<dbReference type="Proteomes" id="UP000679220">
    <property type="component" value="Unassembled WGS sequence"/>
</dbReference>
<keyword evidence="5" id="KW-0067">ATP-binding</keyword>
<dbReference type="InterPro" id="IPR013450">
    <property type="entry name" value="Fuculokinase"/>
</dbReference>
<protein>
    <submittedName>
        <fullName evidence="10">L-fuculokinase</fullName>
        <ecNumber evidence="10">2.7.1.51</ecNumber>
    </submittedName>
</protein>
<dbReference type="Gene3D" id="3.30.420.40">
    <property type="match status" value="2"/>
</dbReference>
<keyword evidence="4" id="KW-0418">Kinase</keyword>
<evidence type="ECO:0000256" key="7">
    <source>
        <dbReference type="ARBA" id="ARBA00023277"/>
    </source>
</evidence>
<evidence type="ECO:0000256" key="3">
    <source>
        <dbReference type="ARBA" id="ARBA00022741"/>
    </source>
</evidence>
<dbReference type="InterPro" id="IPR018484">
    <property type="entry name" value="FGGY_N"/>
</dbReference>
<reference evidence="10" key="2">
    <citation type="submission" date="2021-04" db="EMBL/GenBank/DDBJ databases">
        <authorList>
            <person name="Zhang T."/>
            <person name="Zhang Y."/>
            <person name="Lu D."/>
            <person name="Zuo D."/>
            <person name="Du Z."/>
        </authorList>
    </citation>
    <scope>NUCLEOTIDE SEQUENCE</scope>
    <source>
        <strain evidence="10">JR1</strain>
    </source>
</reference>
<name>A0A941F337_9BACT</name>
<keyword evidence="11" id="KW-1185">Reference proteome</keyword>
<reference evidence="10" key="1">
    <citation type="journal article" date="2018" name="Int. J. Syst. Evol. Microbiol.">
        <title>Carboxylicivirga sediminis sp. nov., isolated from coastal sediment.</title>
        <authorList>
            <person name="Wang F.Q."/>
            <person name="Ren L.H."/>
            <person name="Zou R.J."/>
            <person name="Sun Y.Z."/>
            <person name="Liu X.J."/>
            <person name="Jiang F."/>
            <person name="Liu L.J."/>
        </authorList>
    </citation>
    <scope>NUCLEOTIDE SEQUENCE</scope>
    <source>
        <strain evidence="10">JR1</strain>
    </source>
</reference>
<dbReference type="SUPFAM" id="SSF53067">
    <property type="entry name" value="Actin-like ATPase domain"/>
    <property type="match status" value="2"/>
</dbReference>